<reference evidence="2 3" key="1">
    <citation type="submission" date="2016-07" db="EMBL/GenBank/DDBJ databases">
        <title>Pervasive Adenine N6-methylation of Active Genes in Fungi.</title>
        <authorList>
            <consortium name="DOE Joint Genome Institute"/>
            <person name="Mondo S.J."/>
            <person name="Dannebaum R.O."/>
            <person name="Kuo R.C."/>
            <person name="Labutti K."/>
            <person name="Haridas S."/>
            <person name="Kuo A."/>
            <person name="Salamov A."/>
            <person name="Ahrendt S.R."/>
            <person name="Lipzen A."/>
            <person name="Sullivan W."/>
            <person name="Andreopoulos W.B."/>
            <person name="Clum A."/>
            <person name="Lindquist E."/>
            <person name="Daum C."/>
            <person name="Ramamoorthy G.K."/>
            <person name="Gryganskyi A."/>
            <person name="Culley D."/>
            <person name="Magnuson J.K."/>
            <person name="James T.Y."/>
            <person name="O'Malley M.A."/>
            <person name="Stajich J.E."/>
            <person name="Spatafora J.W."/>
            <person name="Visel A."/>
            <person name="Grigoriev I.V."/>
        </authorList>
    </citation>
    <scope>NUCLEOTIDE SEQUENCE [LARGE SCALE GENOMIC DNA]</scope>
    <source>
        <strain evidence="2 3">CBS 115471</strain>
    </source>
</reference>
<dbReference type="Proteomes" id="UP000193144">
    <property type="component" value="Unassembled WGS sequence"/>
</dbReference>
<proteinExistence type="predicted"/>
<dbReference type="SUPFAM" id="SSF81383">
    <property type="entry name" value="F-box domain"/>
    <property type="match status" value="1"/>
</dbReference>
<organism evidence="2 3">
    <name type="scientific">Clohesyomyces aquaticus</name>
    <dbReference type="NCBI Taxonomy" id="1231657"/>
    <lineage>
        <taxon>Eukaryota</taxon>
        <taxon>Fungi</taxon>
        <taxon>Dikarya</taxon>
        <taxon>Ascomycota</taxon>
        <taxon>Pezizomycotina</taxon>
        <taxon>Dothideomycetes</taxon>
        <taxon>Pleosporomycetidae</taxon>
        <taxon>Pleosporales</taxon>
        <taxon>Lindgomycetaceae</taxon>
        <taxon>Clohesyomyces</taxon>
    </lineage>
</organism>
<evidence type="ECO:0000313" key="2">
    <source>
        <dbReference type="EMBL" id="ORY15256.1"/>
    </source>
</evidence>
<sequence length="437" mass="49222">MAPSTVELPCRGHRNCTFHKHWNYTPQVLIDTTPSASKKGNKPGPTSPAGLQMLPTELLLSITLYLAPLDLASLALTCRALAASLGPSSWKLASKAGEANWYQHASMLDLLQRDFASSHWWRCKECERFHPRRKKLDHVNMGADSAGGGAGVATKRHSRIMSMLDPGNLNINITSKAERNEEIKSTSTSTNTSIVFGLPKEPFYTLDFALLKAAMDRHFLGAPHGVCLKSLKCQGGRVFPISRTSEIVFKYDIQPRIVLDKLLLQESYSFTPRRTMFLQKVKVEEPSVLEFLETIGFRVCAHELASSIVRVYKERRQRAVNLSRFCAQPDWRCLYCPTQSTVGFHADGKIIVTVWQNFGSGRSPSEEWLQIARIGKEVRLEGSKKADIRGAYERILCSTMDEFKIQLERSDGRGNWYDPVLMQPVYKTLPPKLAEYL</sequence>
<dbReference type="PROSITE" id="PS50181">
    <property type="entry name" value="FBOX"/>
    <property type="match status" value="1"/>
</dbReference>
<evidence type="ECO:0000259" key="1">
    <source>
        <dbReference type="PROSITE" id="PS50181"/>
    </source>
</evidence>
<evidence type="ECO:0000313" key="3">
    <source>
        <dbReference type="Proteomes" id="UP000193144"/>
    </source>
</evidence>
<accession>A0A1Y1ZYC4</accession>
<dbReference type="EMBL" id="MCFA01000026">
    <property type="protein sequence ID" value="ORY15256.1"/>
    <property type="molecule type" value="Genomic_DNA"/>
</dbReference>
<dbReference type="AlphaFoldDB" id="A0A1Y1ZYC4"/>
<keyword evidence="3" id="KW-1185">Reference proteome</keyword>
<dbReference type="InterPro" id="IPR036047">
    <property type="entry name" value="F-box-like_dom_sf"/>
</dbReference>
<dbReference type="InterPro" id="IPR001810">
    <property type="entry name" value="F-box_dom"/>
</dbReference>
<dbReference type="CDD" id="cd09917">
    <property type="entry name" value="F-box_SF"/>
    <property type="match status" value="1"/>
</dbReference>
<dbReference type="Pfam" id="PF12937">
    <property type="entry name" value="F-box-like"/>
    <property type="match status" value="1"/>
</dbReference>
<protein>
    <recommendedName>
        <fullName evidence="1">F-box domain-containing protein</fullName>
    </recommendedName>
</protein>
<gene>
    <name evidence="2" type="ORF">BCR34DRAFT_182988</name>
</gene>
<comment type="caution">
    <text evidence="2">The sequence shown here is derived from an EMBL/GenBank/DDBJ whole genome shotgun (WGS) entry which is preliminary data.</text>
</comment>
<feature type="domain" description="F-box" evidence="1">
    <location>
        <begin position="48"/>
        <end position="93"/>
    </location>
</feature>
<name>A0A1Y1ZYC4_9PLEO</name>
<dbReference type="OrthoDB" id="3766406at2759"/>